<evidence type="ECO:0000313" key="18">
    <source>
        <dbReference type="Proteomes" id="UP001408789"/>
    </source>
</evidence>
<feature type="domain" description="Aminopeptidase N-like N-terminal" evidence="16">
    <location>
        <begin position="25"/>
        <end position="189"/>
    </location>
</feature>
<evidence type="ECO:0000259" key="14">
    <source>
        <dbReference type="Pfam" id="PF11940"/>
    </source>
</evidence>
<dbReference type="Pfam" id="PF11940">
    <property type="entry name" value="DUF3458"/>
    <property type="match status" value="1"/>
</dbReference>
<dbReference type="PRINTS" id="PR00756">
    <property type="entry name" value="ALADIPTASE"/>
</dbReference>
<dbReference type="Pfam" id="PF17900">
    <property type="entry name" value="Peptidase_M1_N"/>
    <property type="match status" value="1"/>
</dbReference>
<comment type="caution">
    <text evidence="17">The sequence shown here is derived from an EMBL/GenBank/DDBJ whole genome shotgun (WGS) entry which is preliminary data.</text>
</comment>
<comment type="similarity">
    <text evidence="2">Belongs to the peptidase M1 family.</text>
</comment>
<dbReference type="EMBL" id="JBCNJP010000021">
    <property type="protein sequence ID" value="KAK9059299.1"/>
    <property type="molecule type" value="Genomic_DNA"/>
</dbReference>
<protein>
    <recommendedName>
        <fullName evidence="11">Puromycin-sensitive aminopeptidase</fullName>
        <ecNumber evidence="10">3.4.11.14</ecNumber>
    </recommendedName>
    <alternativeName>
        <fullName evidence="12">Cytosol alanyl aminopeptidase</fullName>
    </alternativeName>
</protein>
<dbReference type="InterPro" id="IPR001930">
    <property type="entry name" value="Peptidase_M1"/>
</dbReference>
<dbReference type="FunFam" id="1.25.50.10:FF:000002">
    <property type="entry name" value="Puromycin-sensitive aminopeptidase"/>
    <property type="match status" value="1"/>
</dbReference>
<dbReference type="InterPro" id="IPR027268">
    <property type="entry name" value="Peptidase_M4/M1_CTD_sf"/>
</dbReference>
<evidence type="ECO:0000256" key="1">
    <source>
        <dbReference type="ARBA" id="ARBA00001947"/>
    </source>
</evidence>
<dbReference type="InterPro" id="IPR038438">
    <property type="entry name" value="PepN_Ig-like_sf"/>
</dbReference>
<evidence type="ECO:0000256" key="12">
    <source>
        <dbReference type="ARBA" id="ARBA00081993"/>
    </source>
</evidence>
<dbReference type="Gene3D" id="2.60.40.1730">
    <property type="entry name" value="tricorn interacting facor f3 domain"/>
    <property type="match status" value="1"/>
</dbReference>
<accession>A0AAP0CM81</accession>
<dbReference type="InterPro" id="IPR024601">
    <property type="entry name" value="Peptidase_M1_pepN_C"/>
</dbReference>
<dbReference type="InterPro" id="IPR042097">
    <property type="entry name" value="Aminopeptidase_N-like_N_sf"/>
</dbReference>
<evidence type="ECO:0000256" key="6">
    <source>
        <dbReference type="ARBA" id="ARBA00022801"/>
    </source>
</evidence>
<keyword evidence="3" id="KW-0031">Aminopeptidase</keyword>
<dbReference type="InterPro" id="IPR012779">
    <property type="entry name" value="Peptidase_M1_pepN"/>
</dbReference>
<evidence type="ECO:0000256" key="9">
    <source>
        <dbReference type="ARBA" id="ARBA00052895"/>
    </source>
</evidence>
<keyword evidence="6" id="KW-0378">Hydrolase</keyword>
<proteinExistence type="inferred from homology"/>
<evidence type="ECO:0000256" key="8">
    <source>
        <dbReference type="ARBA" id="ARBA00023049"/>
    </source>
</evidence>
<keyword evidence="7" id="KW-0862">Zinc</keyword>
<feature type="domain" description="Peptidase M1 alanyl aminopeptidase Ig-like fold" evidence="14">
    <location>
        <begin position="446"/>
        <end position="559"/>
    </location>
</feature>
<reference evidence="17 18" key="1">
    <citation type="submission" date="2024-04" db="EMBL/GenBank/DDBJ databases">
        <title>The reference genome of an endangered Asteraceae, Deinandra increscens subsp. villosa, native to the Central Coast of California.</title>
        <authorList>
            <person name="Guilliams M."/>
            <person name="Hasenstab-Lehman K."/>
            <person name="Meyer R."/>
            <person name="Mcevoy S."/>
        </authorList>
    </citation>
    <scope>NUCLEOTIDE SEQUENCE [LARGE SCALE GENOMIC DNA]</scope>
    <source>
        <tissue evidence="17">Leaf</tissue>
    </source>
</reference>
<dbReference type="EC" id="3.4.11.14" evidence="10"/>
<comment type="catalytic activity">
    <reaction evidence="9">
        <text>Release of an N-terminal amino acid, preferentially alanine, from a wide range of peptides, amides and arylamides.</text>
        <dbReference type="EC" id="3.4.11.14"/>
    </reaction>
</comment>
<evidence type="ECO:0000313" key="17">
    <source>
        <dbReference type="EMBL" id="KAK9059299.1"/>
    </source>
</evidence>
<dbReference type="PANTHER" id="PTHR46322">
    <property type="entry name" value="PUROMYCIN-SENSITIVE AMINOPEPTIDASE"/>
    <property type="match status" value="1"/>
</dbReference>
<sequence length="874" mass="98672">MDAPKEIFLKDYKLPDYYFDTVDLSFWLGEEKTTVSAKISVVPRVDGAASPLLLDGVDLKLISVKINGNELKEGDFNLESRHLILTSPPSGNFILETVTEILPQKNTSLEGLYKSSGNFCTQCEAESFRKITFYQDRPDIMAKYTCRIEADKSQYPVLLSNGNLIEQGELEGGNHFALWEDPFKKPCYLFALVAGQLESRDDTFTTSSGRTVNLKIWSAPQDLPKTEHAMYSLKAAMKWDEDVFGREYDLDIFNIVSVPDFNMGAMENKSLNIFNSMFVLASPETARDADYAAILGVIGHEYFHNWTGNRVTCRDWFQLSLKEGLTVFRDQEFSSDLGSTVKRISDVSMLRTNQFSEDAGPMAHPIRPHSYIKMDNFYTATVYVKGAEVVRMYKTLLGNQGFRKGMDLYFQRHDGQAVTCEDFFAAMRDANNADFANFLLWYSQAGTPVVKVTSSYNAEARTFSLKFSQTVPPTPGQPVKEPMFIPVAAGLLDSSGKDMPLSSIYHDGKLESVTCGGQPVYTTILRVTKGEEEFIFSDVPQKPIPSLLRGYSAPIRLQSDLTDSDLFFLLAHDSDEFNRWEAGQILARKLMLSQVVNFQKSRDLVLDPQFVHGIRCVLLDSSLDKEFIAKAISLPSEGEIMDMMDVADPDAVHAVRKFIRKQLAFELKQELLNLVKENRSSEKYVFDHTNMARRALKNTALGYLASLEDEEITELVLQEYKTATNMTDQFSALAAIAQKPGKARDDALADFYNQWQHDYVVVNKWFALQSSSDIPGNVENVYKLLGHQAFDLKNPNKVYSVIGGFCASLVNFHKKDGSGYKFLGEMVLQLDKLNPQVAADLVSDFSRWKRYDETRQNLAKVLIFLFGGVRICRF</sequence>
<dbReference type="Gene3D" id="1.25.50.10">
    <property type="entry name" value="Peptidase M1, alanyl aminopeptidase, C-terminal domain"/>
    <property type="match status" value="1"/>
</dbReference>
<dbReference type="Gene3D" id="2.60.40.1840">
    <property type="match status" value="1"/>
</dbReference>
<keyword evidence="5" id="KW-0479">Metal-binding</keyword>
<dbReference type="FunFam" id="2.60.40.1730:FF:000005">
    <property type="entry name" value="Aminopeptidase N"/>
    <property type="match status" value="1"/>
</dbReference>
<dbReference type="CDD" id="cd09600">
    <property type="entry name" value="M1_APN"/>
    <property type="match status" value="1"/>
</dbReference>
<dbReference type="GO" id="GO:0008270">
    <property type="term" value="F:zinc ion binding"/>
    <property type="evidence" value="ECO:0007669"/>
    <property type="project" value="InterPro"/>
</dbReference>
<dbReference type="AlphaFoldDB" id="A0AAP0CM81"/>
<evidence type="ECO:0000256" key="10">
    <source>
        <dbReference type="ARBA" id="ARBA00066316"/>
    </source>
</evidence>
<evidence type="ECO:0000256" key="7">
    <source>
        <dbReference type="ARBA" id="ARBA00022833"/>
    </source>
</evidence>
<dbReference type="NCBIfam" id="TIGR02414">
    <property type="entry name" value="pepN_proteo"/>
    <property type="match status" value="1"/>
</dbReference>
<dbReference type="InterPro" id="IPR035414">
    <property type="entry name" value="Peptidase_M1_pepN_Ig-like"/>
</dbReference>
<dbReference type="PANTHER" id="PTHR46322:SF1">
    <property type="entry name" value="PUROMYCIN-SENSITIVE AMINOPEPTIDASE"/>
    <property type="match status" value="1"/>
</dbReference>
<evidence type="ECO:0000256" key="5">
    <source>
        <dbReference type="ARBA" id="ARBA00022723"/>
    </source>
</evidence>
<feature type="domain" description="Peptidase M1 membrane alanine aminopeptidase" evidence="13">
    <location>
        <begin position="230"/>
        <end position="438"/>
    </location>
</feature>
<dbReference type="GO" id="GO:0008237">
    <property type="term" value="F:metallopeptidase activity"/>
    <property type="evidence" value="ECO:0007669"/>
    <property type="project" value="UniProtKB-KW"/>
</dbReference>
<dbReference type="Proteomes" id="UP001408789">
    <property type="component" value="Unassembled WGS sequence"/>
</dbReference>
<evidence type="ECO:0000256" key="11">
    <source>
        <dbReference type="ARBA" id="ARBA00074113"/>
    </source>
</evidence>
<dbReference type="FunFam" id="3.30.2010.30:FF:000002">
    <property type="entry name" value="Putative aminopeptidase N"/>
    <property type="match status" value="1"/>
</dbReference>
<evidence type="ECO:0000259" key="15">
    <source>
        <dbReference type="Pfam" id="PF17432"/>
    </source>
</evidence>
<evidence type="ECO:0000259" key="13">
    <source>
        <dbReference type="Pfam" id="PF01433"/>
    </source>
</evidence>
<evidence type="ECO:0000256" key="3">
    <source>
        <dbReference type="ARBA" id="ARBA00022438"/>
    </source>
</evidence>
<dbReference type="FunFam" id="2.60.40.1840:FF:000001">
    <property type="entry name" value="Aminopeptidase N"/>
    <property type="match status" value="1"/>
</dbReference>
<dbReference type="FunFam" id="1.10.390.10:FF:000002">
    <property type="entry name" value="Aminopeptidase N"/>
    <property type="match status" value="1"/>
</dbReference>
<gene>
    <name evidence="17" type="ORF">SSX86_021918</name>
</gene>
<dbReference type="SUPFAM" id="SSF55486">
    <property type="entry name" value="Metalloproteases ('zincins'), catalytic domain"/>
    <property type="match status" value="1"/>
</dbReference>
<dbReference type="Pfam" id="PF01433">
    <property type="entry name" value="Peptidase_M1"/>
    <property type="match status" value="1"/>
</dbReference>
<dbReference type="GO" id="GO:0006508">
    <property type="term" value="P:proteolysis"/>
    <property type="evidence" value="ECO:0007669"/>
    <property type="project" value="UniProtKB-KW"/>
</dbReference>
<name>A0AAP0CM81_9ASTR</name>
<dbReference type="Gene3D" id="1.10.390.10">
    <property type="entry name" value="Neutral Protease Domain 2"/>
    <property type="match status" value="1"/>
</dbReference>
<evidence type="ECO:0000256" key="2">
    <source>
        <dbReference type="ARBA" id="ARBA00010136"/>
    </source>
</evidence>
<keyword evidence="8" id="KW-0482">Metalloprotease</keyword>
<keyword evidence="4" id="KW-0645">Protease</keyword>
<feature type="domain" description="Peptidase M1 alanyl aminopeptidase C-terminal" evidence="15">
    <location>
        <begin position="563"/>
        <end position="860"/>
    </location>
</feature>
<evidence type="ECO:0000259" key="16">
    <source>
        <dbReference type="Pfam" id="PF17900"/>
    </source>
</evidence>
<dbReference type="InterPro" id="IPR037144">
    <property type="entry name" value="Peptidase_M1_pepN_C_sf"/>
</dbReference>
<dbReference type="GO" id="GO:0016285">
    <property type="term" value="F:alanyl aminopeptidase activity"/>
    <property type="evidence" value="ECO:0007669"/>
    <property type="project" value="UniProtKB-EC"/>
</dbReference>
<dbReference type="SUPFAM" id="SSF63737">
    <property type="entry name" value="Leukotriene A4 hydrolase N-terminal domain"/>
    <property type="match status" value="1"/>
</dbReference>
<dbReference type="Pfam" id="PF17432">
    <property type="entry name" value="DUF3458_C"/>
    <property type="match status" value="1"/>
</dbReference>
<evidence type="ECO:0000256" key="4">
    <source>
        <dbReference type="ARBA" id="ARBA00022670"/>
    </source>
</evidence>
<organism evidence="17 18">
    <name type="scientific">Deinandra increscens subsp. villosa</name>
    <dbReference type="NCBI Taxonomy" id="3103831"/>
    <lineage>
        <taxon>Eukaryota</taxon>
        <taxon>Viridiplantae</taxon>
        <taxon>Streptophyta</taxon>
        <taxon>Embryophyta</taxon>
        <taxon>Tracheophyta</taxon>
        <taxon>Spermatophyta</taxon>
        <taxon>Magnoliopsida</taxon>
        <taxon>eudicotyledons</taxon>
        <taxon>Gunneridae</taxon>
        <taxon>Pentapetalae</taxon>
        <taxon>asterids</taxon>
        <taxon>campanulids</taxon>
        <taxon>Asterales</taxon>
        <taxon>Asteraceae</taxon>
        <taxon>Asteroideae</taxon>
        <taxon>Heliantheae alliance</taxon>
        <taxon>Madieae</taxon>
        <taxon>Madiinae</taxon>
        <taxon>Deinandra</taxon>
    </lineage>
</organism>
<comment type="cofactor">
    <cofactor evidence="1">
        <name>Zn(2+)</name>
        <dbReference type="ChEBI" id="CHEBI:29105"/>
    </cofactor>
</comment>
<keyword evidence="18" id="KW-1185">Reference proteome</keyword>
<dbReference type="InterPro" id="IPR014782">
    <property type="entry name" value="Peptidase_M1_dom"/>
</dbReference>
<dbReference type="InterPro" id="IPR045357">
    <property type="entry name" value="Aminopeptidase_N-like_N"/>
</dbReference>
<dbReference type="GO" id="GO:0009507">
    <property type="term" value="C:chloroplast"/>
    <property type="evidence" value="ECO:0007669"/>
    <property type="project" value="TreeGrafter"/>
</dbReference>
<dbReference type="Gene3D" id="3.30.2010.30">
    <property type="match status" value="1"/>
</dbReference>